<dbReference type="GO" id="GO:0004518">
    <property type="term" value="F:nuclease activity"/>
    <property type="evidence" value="ECO:0007669"/>
    <property type="project" value="UniProtKB-KW"/>
</dbReference>
<comment type="similarity">
    <text evidence="5">Belongs to the YqgF HJR family.</text>
</comment>
<dbReference type="AlphaFoldDB" id="A0A3P1WX27"/>
<keyword evidence="2 5" id="KW-0690">Ribosome biogenesis</keyword>
<dbReference type="Proteomes" id="UP000280935">
    <property type="component" value="Unassembled WGS sequence"/>
</dbReference>
<dbReference type="SUPFAM" id="SSF53098">
    <property type="entry name" value="Ribonuclease H-like"/>
    <property type="match status" value="1"/>
</dbReference>
<comment type="function">
    <text evidence="5">Could be a nuclease involved in processing of the 5'-end of pre-16S rRNA.</text>
</comment>
<reference evidence="7 8" key="1">
    <citation type="submission" date="2018-11" db="EMBL/GenBank/DDBJ databases">
        <title>Genomes From Bacteria Associated with the Canine Oral Cavity: a Test Case for Automated Genome-Based Taxonomic Assignment.</title>
        <authorList>
            <person name="Coil D.A."/>
            <person name="Jospin G."/>
            <person name="Darling A.E."/>
            <person name="Wallis C."/>
            <person name="Davis I.J."/>
            <person name="Harris S."/>
            <person name="Eisen J.A."/>
            <person name="Holcombe L.J."/>
            <person name="O'Flynn C."/>
        </authorList>
    </citation>
    <scope>NUCLEOTIDE SEQUENCE [LARGE SCALE GENOMIC DNA]</scope>
    <source>
        <strain evidence="7 8">OH2822_COT-296</strain>
    </source>
</reference>
<dbReference type="OrthoDB" id="9790539at2"/>
<dbReference type="InterPro" id="IPR005227">
    <property type="entry name" value="YqgF"/>
</dbReference>
<name>A0A3P1WX27_9ACTN</name>
<dbReference type="InterPro" id="IPR006641">
    <property type="entry name" value="YqgF/RNaseH-like_dom"/>
</dbReference>
<keyword evidence="4 5" id="KW-0378">Hydrolase</keyword>
<dbReference type="Pfam" id="PF03652">
    <property type="entry name" value="RuvX"/>
    <property type="match status" value="1"/>
</dbReference>
<dbReference type="GO" id="GO:0016788">
    <property type="term" value="F:hydrolase activity, acting on ester bonds"/>
    <property type="evidence" value="ECO:0007669"/>
    <property type="project" value="UniProtKB-UniRule"/>
</dbReference>
<dbReference type="GO" id="GO:0000967">
    <property type="term" value="P:rRNA 5'-end processing"/>
    <property type="evidence" value="ECO:0007669"/>
    <property type="project" value="UniProtKB-UniRule"/>
</dbReference>
<dbReference type="EMBL" id="RQYT01000002">
    <property type="protein sequence ID" value="RRD51214.1"/>
    <property type="molecule type" value="Genomic_DNA"/>
</dbReference>
<evidence type="ECO:0000256" key="3">
    <source>
        <dbReference type="ARBA" id="ARBA00022722"/>
    </source>
</evidence>
<comment type="subcellular location">
    <subcellularLocation>
        <location evidence="5">Cytoplasm</location>
    </subcellularLocation>
</comment>
<evidence type="ECO:0000259" key="6">
    <source>
        <dbReference type="SMART" id="SM00732"/>
    </source>
</evidence>
<dbReference type="SMART" id="SM00732">
    <property type="entry name" value="YqgFc"/>
    <property type="match status" value="1"/>
</dbReference>
<dbReference type="PANTHER" id="PTHR33317:SF4">
    <property type="entry name" value="POLYNUCLEOTIDYL TRANSFERASE, RIBONUCLEASE H-LIKE SUPERFAMILY PROTEIN"/>
    <property type="match status" value="1"/>
</dbReference>
<accession>A0A3P1WX27</accession>
<keyword evidence="3 5" id="KW-0540">Nuclease</keyword>
<protein>
    <recommendedName>
        <fullName evidence="5">Putative pre-16S rRNA nuclease</fullName>
        <ecNumber evidence="5">3.1.-.-</ecNumber>
    </recommendedName>
</protein>
<dbReference type="Gene3D" id="3.30.420.140">
    <property type="entry name" value="YqgF/RNase H-like domain"/>
    <property type="match status" value="1"/>
</dbReference>
<dbReference type="CDD" id="cd16964">
    <property type="entry name" value="YqgF"/>
    <property type="match status" value="1"/>
</dbReference>
<gene>
    <name evidence="7" type="primary">ruvX</name>
    <name evidence="7" type="ORF">EII35_02115</name>
</gene>
<evidence type="ECO:0000256" key="4">
    <source>
        <dbReference type="ARBA" id="ARBA00022801"/>
    </source>
</evidence>
<dbReference type="InterPro" id="IPR037027">
    <property type="entry name" value="YqgF/RNaseH-like_dom_sf"/>
</dbReference>
<organism evidence="7 8">
    <name type="scientific">Arachnia propionica</name>
    <dbReference type="NCBI Taxonomy" id="1750"/>
    <lineage>
        <taxon>Bacteria</taxon>
        <taxon>Bacillati</taxon>
        <taxon>Actinomycetota</taxon>
        <taxon>Actinomycetes</taxon>
        <taxon>Propionibacteriales</taxon>
        <taxon>Propionibacteriaceae</taxon>
        <taxon>Arachnia</taxon>
    </lineage>
</organism>
<sequence>MRRRRPWPRSRPAWRLVADGGRLGIDWGKARIGVAASNRGTRFAYPVETIAVNGGELGRLAELVAEYEPGIIYVGLPLTLKGERSFAAEFVIQQAGLLAARVPGVPIRLVDERLSTAGASRSLGSVGRSQRRQRSVIDQAAAVEILQRALDLEASGASAGTALGEETE</sequence>
<evidence type="ECO:0000256" key="5">
    <source>
        <dbReference type="HAMAP-Rule" id="MF_00651"/>
    </source>
</evidence>
<keyword evidence="1 5" id="KW-0963">Cytoplasm</keyword>
<proteinExistence type="inferred from homology"/>
<evidence type="ECO:0000313" key="7">
    <source>
        <dbReference type="EMBL" id="RRD51214.1"/>
    </source>
</evidence>
<dbReference type="InterPro" id="IPR012337">
    <property type="entry name" value="RNaseH-like_sf"/>
</dbReference>
<feature type="domain" description="YqgF/RNase H-like" evidence="6">
    <location>
        <begin position="20"/>
        <end position="119"/>
    </location>
</feature>
<evidence type="ECO:0000256" key="1">
    <source>
        <dbReference type="ARBA" id="ARBA00022490"/>
    </source>
</evidence>
<evidence type="ECO:0000313" key="8">
    <source>
        <dbReference type="Proteomes" id="UP000280935"/>
    </source>
</evidence>
<evidence type="ECO:0000256" key="2">
    <source>
        <dbReference type="ARBA" id="ARBA00022517"/>
    </source>
</evidence>
<dbReference type="EC" id="3.1.-.-" evidence="5"/>
<dbReference type="NCBIfam" id="TIGR00250">
    <property type="entry name" value="RNAse_H_YqgF"/>
    <property type="match status" value="1"/>
</dbReference>
<dbReference type="HAMAP" id="MF_00651">
    <property type="entry name" value="Nuclease_YqgF"/>
    <property type="match status" value="1"/>
</dbReference>
<comment type="caution">
    <text evidence="7">The sequence shown here is derived from an EMBL/GenBank/DDBJ whole genome shotgun (WGS) entry which is preliminary data.</text>
</comment>
<dbReference type="PANTHER" id="PTHR33317">
    <property type="entry name" value="POLYNUCLEOTIDYL TRANSFERASE, RIBONUCLEASE H-LIKE SUPERFAMILY PROTEIN"/>
    <property type="match status" value="1"/>
</dbReference>
<dbReference type="GO" id="GO:0005829">
    <property type="term" value="C:cytosol"/>
    <property type="evidence" value="ECO:0007669"/>
    <property type="project" value="TreeGrafter"/>
</dbReference>